<dbReference type="Pfam" id="PF08659">
    <property type="entry name" value="KR"/>
    <property type="match status" value="1"/>
</dbReference>
<dbReference type="InterPro" id="IPR014030">
    <property type="entry name" value="Ketoacyl_synth_N"/>
</dbReference>
<dbReference type="Pfam" id="PF00109">
    <property type="entry name" value="ketoacyl-synt"/>
    <property type="match status" value="1"/>
</dbReference>
<evidence type="ECO:0000256" key="2">
    <source>
        <dbReference type="ARBA" id="ARBA00022553"/>
    </source>
</evidence>
<dbReference type="InterPro" id="IPR020806">
    <property type="entry name" value="PKS_PP-bd"/>
</dbReference>
<dbReference type="SUPFAM" id="SSF53901">
    <property type="entry name" value="Thiolase-like"/>
    <property type="match status" value="1"/>
</dbReference>
<dbReference type="InterPro" id="IPR020841">
    <property type="entry name" value="PKS_Beta-ketoAc_synthase_dom"/>
</dbReference>
<dbReference type="PROSITE" id="PS52019">
    <property type="entry name" value="PKS_MFAS_DH"/>
    <property type="match status" value="1"/>
</dbReference>
<dbReference type="InterPro" id="IPR057326">
    <property type="entry name" value="KR_dom"/>
</dbReference>
<feature type="domain" description="Carrier" evidence="7">
    <location>
        <begin position="1911"/>
        <end position="1988"/>
    </location>
</feature>
<dbReference type="PANTHER" id="PTHR43775:SF23">
    <property type="entry name" value="FATTY ACID SYNTHASE 3"/>
    <property type="match status" value="1"/>
</dbReference>
<feature type="domain" description="PKS/mFAS DH" evidence="9">
    <location>
        <begin position="787"/>
        <end position="1045"/>
    </location>
</feature>
<dbReference type="CDD" id="cd00833">
    <property type="entry name" value="PKS"/>
    <property type="match status" value="1"/>
</dbReference>
<dbReference type="Gene3D" id="3.40.47.10">
    <property type="match status" value="1"/>
</dbReference>
<dbReference type="InterPro" id="IPR014031">
    <property type="entry name" value="Ketoacyl_synth_C"/>
</dbReference>
<proteinExistence type="evidence at transcript level"/>
<dbReference type="InterPro" id="IPR029058">
    <property type="entry name" value="AB_hydrolase_fold"/>
</dbReference>
<protein>
    <submittedName>
        <fullName evidence="10">Fatty acid synthase 1</fullName>
        <ecNumber evidence="10">2.3.1.85</ecNumber>
    </submittedName>
</protein>
<dbReference type="Pfam" id="PF00550">
    <property type="entry name" value="PP-binding"/>
    <property type="match status" value="1"/>
</dbReference>
<dbReference type="InterPro" id="IPR016039">
    <property type="entry name" value="Thiolase-like"/>
</dbReference>
<dbReference type="InterPro" id="IPR036291">
    <property type="entry name" value="NAD(P)-bd_dom_sf"/>
</dbReference>
<feature type="active site" description="Proton acceptor; for dehydratase activity" evidence="6">
    <location>
        <position position="817"/>
    </location>
</feature>
<dbReference type="Gene3D" id="3.90.180.10">
    <property type="entry name" value="Medium-chain alcohol dehydrogenases, catalytic domain"/>
    <property type="match status" value="1"/>
</dbReference>
<evidence type="ECO:0000256" key="6">
    <source>
        <dbReference type="PROSITE-ProRule" id="PRU01363"/>
    </source>
</evidence>
<dbReference type="SUPFAM" id="SSF50129">
    <property type="entry name" value="GroES-like"/>
    <property type="match status" value="1"/>
</dbReference>
<dbReference type="Gene3D" id="3.40.50.720">
    <property type="entry name" value="NAD(P)-binding Rossmann-like Domain"/>
    <property type="match status" value="1"/>
</dbReference>
<evidence type="ECO:0000256" key="4">
    <source>
        <dbReference type="ARBA" id="ARBA00022857"/>
    </source>
</evidence>
<dbReference type="InterPro" id="IPR032821">
    <property type="entry name" value="PKS_assoc"/>
</dbReference>
<dbReference type="CDD" id="cd08954">
    <property type="entry name" value="KR_1_FAS_SDR_x"/>
    <property type="match status" value="1"/>
</dbReference>
<sequence length="2276" mass="254206">MTRINLDRDRKNQYTEYGRILAHPPPSEAVVISGISGVFPKCRNVEELRDSLMNKLDLTTAHYREGFDHAELPKRSGTLNTGLQDFDAGFFGMHENQADPCSIETRILLEKSIEAIIDAGMNPKDIESTKTGFYLGYCYSDTESTLGWKTHKEKRFPILTAARFSMVSRVAYFLKLKGPTYQCDSACSSSLHALDHAFKDIRSGECENAIVAGANLSMFPGTTLQFAKLGVLSPRGICQPFDKNGDGYVRSEVITVVLLQKARNSKRIYAQVINTKCNSDGFKDNGITFPSRAAQAELIAEVLEESNVQPDNVTYLEGHATGTSAGDPEECAAIDSVIGQNRKTPLRVGSVKSNMGHSEPSAGICSIVKCLISMESGFLFPTINYSETRPGISSILEGRLEVVTEPIKITEEHPLMAVNSFGFGGSNSLSLIRSISKKKQNGGEPSDNLPRLVMVSGRNLEAVNSLLDSVPSNPLDAEYIRLLQNSFRIDIPNNSFKGYMIISKTTEISRSFDKISLERLPLYFVFGDLRDWYALLQQFSAVPVFAGSLQNIQGYLKKKDVDVKTTILSADEEVRKSYNTLGSLVIQICLADVLKKLNLRPVSAIGYSFGELVCAYYDDDLDLETVLGLCLILNGEAIFNGEKKNGLIFGSSSTNEKTLKIRKDIVTKFSEELKNKQTVKRSEAFVDAILRLNITSTHDIIHSDSLIVEIGENELMNYDSEKTPWELKSLSFHSFIEFLQILGSLYILGYNASIENLYPTIEFPVSKSTPNISSKIKWNHERKWFIHSQMVLNAKKYAPRHFEIDLKNKQWSFVAGHLIDGRLLFPASGYLYLAWQTLLGKFPKLMLEYTVTFRNCRFIRATNVPLDGSVALDVTIQPSGHFEVLEGESIVVAGEITIEQREKAIERLPVIPSDSNMMNSKDIYKELRLRGYNYNGEFQAIREVNLDATLAHITWNDNWITFIDNMFQMKILKSDSRLLYVPTFIAKITIANKYHERFVAGLLGEKSGVLPVHYYPEVDTIRCGGIEVHDLKASSIPRKKVTATPVLETYQFLPNYTELSTADSVRVNAQIILENTLLRKIKSLEIIEDETLPEDYQVLSTILIDCLGDQPMIQPEAAIQTTAELNVDVTVINKKLVPEDEYTLIIATNISKNVKLLGEASNALRENGFLICRESPDFENMPQSIGLSVITVHRNPKETLVLLNKLSKKKKTVFVDFTEDPQFDWLPKIQDKIKWAIKNKEEIIIQSTKNSKSGLLGFVNCLRREPEGGIVKCVLVLDETEDFDPNVKLFADQLKKGLAINVYQNGSWGTYRHLLLKKPEVVKSDHCFVAQTVRGDLSSLTWFEGSLNRDMLKEPEKRIIKIHYSSLNFRDIMTASGKINVDAITTNRLEQECGQGFEFSGIDQSGQRVMGIIPHGALSTLAYADNHLLWRVPDEWSLAEAASVPVVYGTTVYALAIRGGMKRGDSILIHSGTGGVGQAAIRYALYHGCTVFTTVGNQAKRDFLKQLYPQLTDKNIGTSRDQSFVKMVMKRTKGRGVDIVLNSLAEDKLLASARCLGKGGRFLEIGKYDLFANSPLSLLLLEKEASFHGIVLDALFNSQPSEKLTIYKLLGEGIRSGSIKPLGTTVFKTNEIEQAFRHMTRGIHMGKVLVEVQKEEKIETKKPDIRGIPRYNCHADKCYIIVGGLGGLGLELTDWLILRGARKIVLTSRGGIRTGYQRSRIRLWRSYGVLVAISTSDVTTNDGCKELIEEANKLGPICAIFNLAAVLQDAAFENQNRKMYEISLAPKAYATKCLDEVSRSLCPELSDFVVFSSVSCGRGNPGQTNYGMANSVMERICEQRRRDGYPALAIQWGAVGEVGLVAEMQELHSELEISGTLPQRISSCMEVMDIALRQKSATIVSSMVVAEKRSSANSASLSGTVLDIIGIKDIKSVSIQSTLAELGMDSMTGVEIRQVLEREFDVFLSAKELRTLTVARLMKLEEEKQNQMTENKHNFSLKEIMSLLPTDNKGKAVILELESRISDTEGAPLVFLIGGIEGYSEALRTLTRQLNARTISFQYDYDNPLDNIVKMAALYTSYIEDNITKDQPFCIVAYSYGICAGLEVVSVLESKGYKGTLVSIDGSPSVLQTLASLISHENVKIFEVSIIRETTNSYVENDVISKYIPELMEIESLDERLERTADIVKEYLPYEKEFIKSLYKGLIKRMWALKMYTPTFTKINSKVILFKPTEQILKEYLYDLGLSLTCGNPVEVIEIEGNHLSILGDENLANRINSLL</sequence>
<dbReference type="InterPro" id="IPR020843">
    <property type="entry name" value="ER"/>
</dbReference>
<feature type="region of interest" description="C-terminal hotdog fold" evidence="6">
    <location>
        <begin position="915"/>
        <end position="1045"/>
    </location>
</feature>
<dbReference type="GO" id="GO:0016491">
    <property type="term" value="F:oxidoreductase activity"/>
    <property type="evidence" value="ECO:0007669"/>
    <property type="project" value="InterPro"/>
</dbReference>
<dbReference type="InterPro" id="IPR009081">
    <property type="entry name" value="PP-bd_ACP"/>
</dbReference>
<gene>
    <name evidence="10" type="primary">FAS1</name>
</gene>
<dbReference type="SUPFAM" id="SSF51735">
    <property type="entry name" value="NAD(P)-binding Rossmann-fold domains"/>
    <property type="match status" value="2"/>
</dbReference>
<evidence type="ECO:0000259" key="8">
    <source>
        <dbReference type="PROSITE" id="PS52004"/>
    </source>
</evidence>
<feature type="region of interest" description="N-terminal hotdog fold" evidence="6">
    <location>
        <begin position="787"/>
        <end position="903"/>
    </location>
</feature>
<keyword evidence="4" id="KW-0521">NADP</keyword>
<dbReference type="InterPro" id="IPR011032">
    <property type="entry name" value="GroES-like_sf"/>
</dbReference>
<keyword evidence="5" id="KW-0511">Multifunctional enzyme</keyword>
<dbReference type="Gene3D" id="3.10.129.110">
    <property type="entry name" value="Polyketide synthase dehydratase"/>
    <property type="match status" value="1"/>
</dbReference>
<feature type="domain" description="Ketosynthase family 3 (KS3)" evidence="8">
    <location>
        <begin position="27"/>
        <end position="434"/>
    </location>
</feature>
<feature type="active site" description="Proton donor; for dehydratase activity" evidence="6">
    <location>
        <position position="964"/>
    </location>
</feature>
<keyword evidence="2" id="KW-0597">Phosphoprotein</keyword>
<dbReference type="SUPFAM" id="SSF53474">
    <property type="entry name" value="alpha/beta-Hydrolases"/>
    <property type="match status" value="1"/>
</dbReference>
<dbReference type="EC" id="2.3.1.85" evidence="10"/>
<reference evidence="10" key="1">
    <citation type="journal article" date="2016" name="Insect Biochem. Mol. Biol.">
        <title>Juvenile hormone facilitates the antagonism between adult reproduction and diapause through the methoprene-tolerant gene in the female Colaphellus bowringi.</title>
        <authorList>
            <person name="Liu W."/>
            <person name="Li Y."/>
            <person name="Zhu L."/>
            <person name="Zhu F."/>
            <person name="Lei C.L."/>
            <person name="Wang X.P."/>
        </authorList>
    </citation>
    <scope>NUCLEOTIDE SEQUENCE</scope>
</reference>
<dbReference type="SUPFAM" id="SSF47336">
    <property type="entry name" value="ACP-like"/>
    <property type="match status" value="1"/>
</dbReference>
<keyword evidence="3 10" id="KW-0808">Transferase</keyword>
<dbReference type="Gene3D" id="3.40.366.10">
    <property type="entry name" value="Malonyl-Coenzyme A Acyl Carrier Protein, domain 2"/>
    <property type="match status" value="1"/>
</dbReference>
<dbReference type="Gene3D" id="3.30.70.3290">
    <property type="match status" value="2"/>
</dbReference>
<evidence type="ECO:0000256" key="3">
    <source>
        <dbReference type="ARBA" id="ARBA00022679"/>
    </source>
</evidence>
<dbReference type="GO" id="GO:0004312">
    <property type="term" value="F:fatty acid synthase activity"/>
    <property type="evidence" value="ECO:0007669"/>
    <property type="project" value="UniProtKB-EC"/>
</dbReference>
<evidence type="ECO:0000259" key="9">
    <source>
        <dbReference type="PROSITE" id="PS52019"/>
    </source>
</evidence>
<keyword evidence="1" id="KW-0596">Phosphopantetheine</keyword>
<dbReference type="EMBL" id="KU516006">
    <property type="protein sequence ID" value="AMK38868.1"/>
    <property type="molecule type" value="mRNA"/>
</dbReference>
<dbReference type="InterPro" id="IPR001227">
    <property type="entry name" value="Ac_transferase_dom_sf"/>
</dbReference>
<dbReference type="SUPFAM" id="SSF52151">
    <property type="entry name" value="FabD/lysophospholipase-like"/>
    <property type="match status" value="1"/>
</dbReference>
<dbReference type="SMART" id="SM00822">
    <property type="entry name" value="PKS_KR"/>
    <property type="match status" value="1"/>
</dbReference>
<accession>A0A172GY34</accession>
<dbReference type="PANTHER" id="PTHR43775">
    <property type="entry name" value="FATTY ACID SYNTHASE"/>
    <property type="match status" value="1"/>
</dbReference>
<dbReference type="PROSITE" id="PS50075">
    <property type="entry name" value="CARRIER"/>
    <property type="match status" value="1"/>
</dbReference>
<evidence type="ECO:0000313" key="10">
    <source>
        <dbReference type="EMBL" id="AMK38868.1"/>
    </source>
</evidence>
<dbReference type="PROSITE" id="PS52004">
    <property type="entry name" value="KS3_2"/>
    <property type="match status" value="1"/>
</dbReference>
<dbReference type="GO" id="GO:0031177">
    <property type="term" value="F:phosphopantetheine binding"/>
    <property type="evidence" value="ECO:0007669"/>
    <property type="project" value="InterPro"/>
</dbReference>
<dbReference type="Gene3D" id="1.10.1200.10">
    <property type="entry name" value="ACP-like"/>
    <property type="match status" value="1"/>
</dbReference>
<dbReference type="InterPro" id="IPR013149">
    <property type="entry name" value="ADH-like_C"/>
</dbReference>
<dbReference type="InterPro" id="IPR036736">
    <property type="entry name" value="ACP-like_sf"/>
</dbReference>
<dbReference type="SMART" id="SM00825">
    <property type="entry name" value="PKS_KS"/>
    <property type="match status" value="1"/>
</dbReference>
<dbReference type="Pfam" id="PF16197">
    <property type="entry name" value="KAsynt_C_assoc"/>
    <property type="match status" value="1"/>
</dbReference>
<dbReference type="InterPro" id="IPR050091">
    <property type="entry name" value="PKS_NRPS_Biosynth_Enz"/>
</dbReference>
<dbReference type="InterPro" id="IPR049391">
    <property type="entry name" value="FAS_pseudo-KR"/>
</dbReference>
<dbReference type="GO" id="GO:0006633">
    <property type="term" value="P:fatty acid biosynthetic process"/>
    <property type="evidence" value="ECO:0007669"/>
    <property type="project" value="TreeGrafter"/>
</dbReference>
<dbReference type="CDD" id="cd05195">
    <property type="entry name" value="enoyl_red"/>
    <property type="match status" value="1"/>
</dbReference>
<dbReference type="InterPro" id="IPR049900">
    <property type="entry name" value="PKS_mFAS_DH"/>
</dbReference>
<dbReference type="SMART" id="SM00829">
    <property type="entry name" value="PKS_ER"/>
    <property type="match status" value="1"/>
</dbReference>
<name>A0A172GY34_9CUCU</name>
<organism evidence="10">
    <name type="scientific">Colaphellus bowringi</name>
    <dbReference type="NCBI Taxonomy" id="561076"/>
    <lineage>
        <taxon>Eukaryota</taxon>
        <taxon>Metazoa</taxon>
        <taxon>Ecdysozoa</taxon>
        <taxon>Arthropoda</taxon>
        <taxon>Hexapoda</taxon>
        <taxon>Insecta</taxon>
        <taxon>Pterygota</taxon>
        <taxon>Neoptera</taxon>
        <taxon>Endopterygota</taxon>
        <taxon>Coleoptera</taxon>
        <taxon>Polyphaga</taxon>
        <taxon>Cucujiformia</taxon>
        <taxon>Chrysomeloidea</taxon>
        <taxon>Chrysomelidae</taxon>
        <taxon>Chrysomelinae</taxon>
        <taxon>Chrysomelini</taxon>
        <taxon>Colaphellus</taxon>
    </lineage>
</organism>
<dbReference type="InterPro" id="IPR042104">
    <property type="entry name" value="PKS_dehydratase_sf"/>
</dbReference>
<evidence type="ECO:0000259" key="7">
    <source>
        <dbReference type="PROSITE" id="PS50075"/>
    </source>
</evidence>
<dbReference type="InterPro" id="IPR013968">
    <property type="entry name" value="PKS_KR"/>
</dbReference>
<keyword evidence="10" id="KW-0012">Acyltransferase</keyword>
<dbReference type="Pfam" id="PF02801">
    <property type="entry name" value="Ketoacyl-synt_C"/>
    <property type="match status" value="1"/>
</dbReference>
<evidence type="ECO:0000256" key="5">
    <source>
        <dbReference type="ARBA" id="ARBA00023268"/>
    </source>
</evidence>
<dbReference type="Pfam" id="PF00107">
    <property type="entry name" value="ADH_zinc_N"/>
    <property type="match status" value="1"/>
</dbReference>
<evidence type="ECO:0000256" key="1">
    <source>
        <dbReference type="ARBA" id="ARBA00022450"/>
    </source>
</evidence>
<dbReference type="SMART" id="SM00823">
    <property type="entry name" value="PKS_PP"/>
    <property type="match status" value="1"/>
</dbReference>
<dbReference type="InterPro" id="IPR016035">
    <property type="entry name" value="Acyl_Trfase/lysoPLipase"/>
</dbReference>
<dbReference type="Pfam" id="PF21149">
    <property type="entry name" value="FAS_pseudo-KR"/>
    <property type="match status" value="1"/>
</dbReference>
<dbReference type="Gene3D" id="3.40.50.1820">
    <property type="entry name" value="alpha/beta hydrolase"/>
    <property type="match status" value="1"/>
</dbReference>